<dbReference type="AlphaFoldDB" id="A0AAV5WE25"/>
<dbReference type="CDD" id="cd18186">
    <property type="entry name" value="BTB_POZ_ZBTB_KLHL-like"/>
    <property type="match status" value="1"/>
</dbReference>
<accession>A0AAV5WE25</accession>
<dbReference type="PANTHER" id="PTHR22744:SF14">
    <property type="entry name" value="BTB DOMAIN-CONTAINING PROTEIN-RELATED"/>
    <property type="match status" value="1"/>
</dbReference>
<dbReference type="Pfam" id="PF00651">
    <property type="entry name" value="BTB"/>
    <property type="match status" value="1"/>
</dbReference>
<dbReference type="InterPro" id="IPR011333">
    <property type="entry name" value="SKP1/BTB/POZ_sf"/>
</dbReference>
<evidence type="ECO:0000313" key="3">
    <source>
        <dbReference type="Proteomes" id="UP001432322"/>
    </source>
</evidence>
<dbReference type="EMBL" id="BTSY01000005">
    <property type="protein sequence ID" value="GMT29733.1"/>
    <property type="molecule type" value="Genomic_DNA"/>
</dbReference>
<evidence type="ECO:0000313" key="2">
    <source>
        <dbReference type="EMBL" id="GMT29733.1"/>
    </source>
</evidence>
<sequence>QNREMAVARQPDGVINWTVDFFCTGDQVSPSTEIDGIEWALKMQIARNEGGYGMSFKVQLETSSELTADYSVKAEFDMLNPLVIHKEVVSLFTDTQRSVDFGHLAAYDQLARACEYHGETPKFKALLYVDRIKTNGGGPVTDFSSSDNDLTDCVLRIDDHRIHVSRQLLAVHSPVFKAMLFGDFKDKNQAEIEIKEVVYEEFIDLLRLIYPDRLEITCQNYEHLLKLADHFEVKSVISEVVQFVRRSKKFDNLKLIVLADKYQLQGLLDRCIGALRSSAEIATLKAKVEYLDMSDATKLALFERVMQLI</sequence>
<dbReference type="PROSITE" id="PS50097">
    <property type="entry name" value="BTB"/>
    <property type="match status" value="1"/>
</dbReference>
<dbReference type="SUPFAM" id="SSF54695">
    <property type="entry name" value="POZ domain"/>
    <property type="match status" value="1"/>
</dbReference>
<reference evidence="2" key="1">
    <citation type="submission" date="2023-10" db="EMBL/GenBank/DDBJ databases">
        <title>Genome assembly of Pristionchus species.</title>
        <authorList>
            <person name="Yoshida K."/>
            <person name="Sommer R.J."/>
        </authorList>
    </citation>
    <scope>NUCLEOTIDE SEQUENCE</scope>
    <source>
        <strain evidence="2">RS5133</strain>
    </source>
</reference>
<feature type="non-terminal residue" evidence="2">
    <location>
        <position position="1"/>
    </location>
</feature>
<gene>
    <name evidence="2" type="ORF">PFISCL1PPCAC_21030</name>
</gene>
<dbReference type="SMART" id="SM00225">
    <property type="entry name" value="BTB"/>
    <property type="match status" value="1"/>
</dbReference>
<evidence type="ECO:0000259" key="1">
    <source>
        <dbReference type="PROSITE" id="PS50097"/>
    </source>
</evidence>
<name>A0AAV5WE25_9BILA</name>
<dbReference type="Gene3D" id="3.30.710.10">
    <property type="entry name" value="Potassium Channel Kv1.1, Chain A"/>
    <property type="match status" value="1"/>
</dbReference>
<protein>
    <recommendedName>
        <fullName evidence="1">BTB domain-containing protein</fullName>
    </recommendedName>
</protein>
<feature type="domain" description="BTB" evidence="1">
    <location>
        <begin position="151"/>
        <end position="218"/>
    </location>
</feature>
<dbReference type="Proteomes" id="UP001432322">
    <property type="component" value="Unassembled WGS sequence"/>
</dbReference>
<keyword evidence="3" id="KW-1185">Reference proteome</keyword>
<dbReference type="PANTHER" id="PTHR22744">
    <property type="entry name" value="HELIX LOOP HELIX PROTEIN 21-RELATED"/>
    <property type="match status" value="1"/>
</dbReference>
<organism evidence="2 3">
    <name type="scientific">Pristionchus fissidentatus</name>
    <dbReference type="NCBI Taxonomy" id="1538716"/>
    <lineage>
        <taxon>Eukaryota</taxon>
        <taxon>Metazoa</taxon>
        <taxon>Ecdysozoa</taxon>
        <taxon>Nematoda</taxon>
        <taxon>Chromadorea</taxon>
        <taxon>Rhabditida</taxon>
        <taxon>Rhabditina</taxon>
        <taxon>Diplogasteromorpha</taxon>
        <taxon>Diplogasteroidea</taxon>
        <taxon>Neodiplogasteridae</taxon>
        <taxon>Pristionchus</taxon>
    </lineage>
</organism>
<dbReference type="InterPro" id="IPR000210">
    <property type="entry name" value="BTB/POZ_dom"/>
</dbReference>
<proteinExistence type="predicted"/>
<comment type="caution">
    <text evidence="2">The sequence shown here is derived from an EMBL/GenBank/DDBJ whole genome shotgun (WGS) entry which is preliminary data.</text>
</comment>